<feature type="compositionally biased region" description="Polar residues" evidence="2">
    <location>
        <begin position="129"/>
        <end position="138"/>
    </location>
</feature>
<keyword evidence="1" id="KW-0175">Coiled coil</keyword>
<feature type="compositionally biased region" description="Basic and acidic residues" evidence="2">
    <location>
        <begin position="1306"/>
        <end position="1323"/>
    </location>
</feature>
<dbReference type="InParanoid" id="Q22GU5"/>
<feature type="compositionally biased region" description="Low complexity" evidence="2">
    <location>
        <begin position="115"/>
        <end position="128"/>
    </location>
</feature>
<feature type="region of interest" description="Disordered" evidence="2">
    <location>
        <begin position="1228"/>
        <end position="1249"/>
    </location>
</feature>
<feature type="region of interest" description="Disordered" evidence="2">
    <location>
        <begin position="76"/>
        <end position="143"/>
    </location>
</feature>
<feature type="region of interest" description="Disordered" evidence="2">
    <location>
        <begin position="970"/>
        <end position="991"/>
    </location>
</feature>
<evidence type="ECO:0000256" key="1">
    <source>
        <dbReference type="SAM" id="Coils"/>
    </source>
</evidence>
<keyword evidence="4" id="KW-1185">Reference proteome</keyword>
<feature type="compositionally biased region" description="Basic and acidic residues" evidence="2">
    <location>
        <begin position="16"/>
        <end position="30"/>
    </location>
</feature>
<feature type="compositionally biased region" description="Polar residues" evidence="2">
    <location>
        <begin position="713"/>
        <end position="737"/>
    </location>
</feature>
<proteinExistence type="predicted"/>
<protein>
    <submittedName>
        <fullName evidence="3">Uncharacterized protein</fullName>
    </submittedName>
</protein>
<feature type="region of interest" description="Disordered" evidence="2">
    <location>
        <begin position="884"/>
        <end position="922"/>
    </location>
</feature>
<evidence type="ECO:0000256" key="2">
    <source>
        <dbReference type="SAM" id="MobiDB-lite"/>
    </source>
</evidence>
<dbReference type="RefSeq" id="XP_001032242.1">
    <property type="nucleotide sequence ID" value="XM_001032242.1"/>
</dbReference>
<feature type="compositionally biased region" description="Basic and acidic residues" evidence="2">
    <location>
        <begin position="1237"/>
        <end position="1247"/>
    </location>
</feature>
<feature type="compositionally biased region" description="Polar residues" evidence="2">
    <location>
        <begin position="747"/>
        <end position="758"/>
    </location>
</feature>
<sequence length="1476" mass="171027">MIKRSNSETNSNTSFRAKEALDQQQAHDIEQSFYKQKTSPERSKKSSKINSSFVEYLIRDIDNKEGINKILSQDGSVGNKEKRIIQKEQLPSRKREIRAESANSYNQNNKEIDRNGNNNQWNINGMSNLNSNQNQTHQSIEKKQEQNAYMNGKCVYKIFPNIQLKLPMISQNNNNNSHTYQNIQNQNNSVNINSAIRPYQLGYSIDHNYYPQHVVGHRQGIKTQQSPRGQISPYQNNNSQCQNTNNHSYITKKYIDKSFEEIVGRVNTEMSQAGKVKSKSITESNNDPHYSASKSINGLINQTEISDLQPQNAFFQQNFSNHKSVNSQNYKRKILLKLKSSQQTKNNYQNTQSSNYTEQSSSGIASSYLNNQNDQQKQRLQQDRLINYISCKFNQIDKNLNNKLSKDEIIQFFECHSGSPIQSYKDFEIFIKNNFSMFLLELVQKETEKAGFLNFREFKQLLQDFFMKNIQALENKAVLAIKPVQNSVNLKNNPDQSISLFQKKRETSSELKNNNQPQFKLSDKRIYSAQKARDQENEELLAIRQRDNSFDNAVQRQVNSQNQSQLQKQQKIQQQNVQNKEKKLLKYDLFQQQKKYNFENQINSNKQLNQSYNYPNQQHQNNSTNVQIDQISSGAKNQIQKNQASNQKYYLGSYNASRIPSQNQINNSSFSNSCSENDFQSPKKLNKLYQSQNKQKMLQDQQQSNQKSQVKQTETNKNTNSEIDIDKNSLNNQSNIIFRTEQKVRSKSTIRNQSSQSARKVLQNEKIQTSENSQNSLSYNKQFRSNSQQSNYSFDSPINNQLPQFHLKLQKSKFSNESPTQKPQNNRYQQTNENNEESEQYVKFIELHQIPINADSKLNSQQQSNTQPTEQQKIVKQEIIVQKARSNSRNIQNPKNSPPNDNNRLRSLSKESQSSKQSTQTIKAKLAQNDVIYNQENKQLSQQKKPNQQQTTEFIVDIKQISNSVSVADQNQLAKEQKQQPNINQENTKSSSFTEKSINYVSEVSNPKYYFSSTQQMSDDHSDFKLAFEDQKLNKIIDLQKQPFAPSQKNAIVGMSGSLLLRQYNKCLKVNSPQKKTTLTLHQSNPIIEQNEPSLTEPNEQTLTERQLNLEATKILSPNPVKRKEFECTFRPQSLDNEFKETEQLNILQTDSQPTNFNKFQHKSNNHLKVQTFCASPSNSIMETPQYHQLKILDINKTTENQQPENKNTALSLPIKVDSYEIKEDNNYSFAQNLPQKNEKSGEDSSKKLGTQQILREAQDQNDQNIEKASSVILNIKEDIINLSNNFKAESINKNRAQTEVKSGSKNKEQKSKKPENKFEETKIQSMNQIQYQEDDTRKSSATKKQIKSTFSQQFNSTFSDKTQVLNNHLDQNCQNFLHKKEVKVLKKPSMKKSSEIAIRQTQNEDNDELQQAQTENQIKNEETAKFEEHQKILNDITFENNSQMINAENNRKSSIQQGDLKLFYPQNSLSNSQNL</sequence>
<feature type="region of interest" description="Disordered" evidence="2">
    <location>
        <begin position="342"/>
        <end position="367"/>
    </location>
</feature>
<dbReference type="KEGG" id="tet:TTHERM_00656110"/>
<feature type="compositionally biased region" description="Basic and acidic residues" evidence="2">
    <location>
        <begin position="79"/>
        <end position="99"/>
    </location>
</feature>
<organism evidence="3 4">
    <name type="scientific">Tetrahymena thermophila (strain SB210)</name>
    <dbReference type="NCBI Taxonomy" id="312017"/>
    <lineage>
        <taxon>Eukaryota</taxon>
        <taxon>Sar</taxon>
        <taxon>Alveolata</taxon>
        <taxon>Ciliophora</taxon>
        <taxon>Intramacronucleata</taxon>
        <taxon>Oligohymenophorea</taxon>
        <taxon>Hymenostomatida</taxon>
        <taxon>Tetrahymenina</taxon>
        <taxon>Tetrahymenidae</taxon>
        <taxon>Tetrahymena</taxon>
    </lineage>
</organism>
<feature type="compositionally biased region" description="Low complexity" evidence="2">
    <location>
        <begin position="693"/>
        <end position="712"/>
    </location>
</feature>
<feature type="region of interest" description="Disordered" evidence="2">
    <location>
        <begin position="1294"/>
        <end position="1340"/>
    </location>
</feature>
<feature type="compositionally biased region" description="Polar residues" evidence="2">
    <location>
        <begin position="279"/>
        <end position="294"/>
    </location>
</feature>
<feature type="compositionally biased region" description="Polar residues" evidence="2">
    <location>
        <begin position="884"/>
        <end position="902"/>
    </location>
</feature>
<evidence type="ECO:0000313" key="4">
    <source>
        <dbReference type="Proteomes" id="UP000009168"/>
    </source>
</evidence>
<dbReference type="Proteomes" id="UP000009168">
    <property type="component" value="Unassembled WGS sequence"/>
</dbReference>
<feature type="region of interest" description="Disordered" evidence="2">
    <location>
        <begin position="1"/>
        <end position="48"/>
    </location>
</feature>
<feature type="region of interest" description="Disordered" evidence="2">
    <location>
        <begin position="270"/>
        <end position="294"/>
    </location>
</feature>
<dbReference type="GeneID" id="7840537"/>
<feature type="compositionally biased region" description="Polar residues" evidence="2">
    <location>
        <begin position="765"/>
        <end position="778"/>
    </location>
</feature>
<feature type="compositionally biased region" description="Low complexity" evidence="2">
    <location>
        <begin position="662"/>
        <end position="677"/>
    </location>
</feature>
<name>Q22GU5_TETTS</name>
<feature type="compositionally biased region" description="Polar residues" evidence="2">
    <location>
        <begin position="814"/>
        <end position="831"/>
    </location>
</feature>
<reference evidence="4" key="1">
    <citation type="journal article" date="2006" name="PLoS Biol.">
        <title>Macronuclear genome sequence of the ciliate Tetrahymena thermophila, a model eukaryote.</title>
        <authorList>
            <person name="Eisen J.A."/>
            <person name="Coyne R.S."/>
            <person name="Wu M."/>
            <person name="Wu D."/>
            <person name="Thiagarajan M."/>
            <person name="Wortman J.R."/>
            <person name="Badger J.H."/>
            <person name="Ren Q."/>
            <person name="Amedeo P."/>
            <person name="Jones K.M."/>
            <person name="Tallon L.J."/>
            <person name="Delcher A.L."/>
            <person name="Salzberg S.L."/>
            <person name="Silva J.C."/>
            <person name="Haas B.J."/>
            <person name="Majoros W.H."/>
            <person name="Farzad M."/>
            <person name="Carlton J.M."/>
            <person name="Smith R.K. Jr."/>
            <person name="Garg J."/>
            <person name="Pearlman R.E."/>
            <person name="Karrer K.M."/>
            <person name="Sun L."/>
            <person name="Manning G."/>
            <person name="Elde N.C."/>
            <person name="Turkewitz A.P."/>
            <person name="Asai D.J."/>
            <person name="Wilkes D.E."/>
            <person name="Wang Y."/>
            <person name="Cai H."/>
            <person name="Collins K."/>
            <person name="Stewart B.A."/>
            <person name="Lee S.R."/>
            <person name="Wilamowska K."/>
            <person name="Weinberg Z."/>
            <person name="Ruzzo W.L."/>
            <person name="Wloga D."/>
            <person name="Gaertig J."/>
            <person name="Frankel J."/>
            <person name="Tsao C.-C."/>
            <person name="Gorovsky M.A."/>
            <person name="Keeling P.J."/>
            <person name="Waller R.F."/>
            <person name="Patron N.J."/>
            <person name="Cherry J.M."/>
            <person name="Stover N.A."/>
            <person name="Krieger C.J."/>
            <person name="del Toro C."/>
            <person name="Ryder H.F."/>
            <person name="Williamson S.C."/>
            <person name="Barbeau R.A."/>
            <person name="Hamilton E.P."/>
            <person name="Orias E."/>
        </authorList>
    </citation>
    <scope>NUCLEOTIDE SEQUENCE [LARGE SCALE GENOMIC DNA]</scope>
    <source>
        <strain evidence="4">SB210</strain>
    </source>
</reference>
<dbReference type="EMBL" id="GG662502">
    <property type="protein sequence ID" value="EAR84579.1"/>
    <property type="molecule type" value="Genomic_DNA"/>
</dbReference>
<dbReference type="STRING" id="312017.Q22GU5"/>
<dbReference type="SUPFAM" id="SSF47473">
    <property type="entry name" value="EF-hand"/>
    <property type="match status" value="1"/>
</dbReference>
<evidence type="ECO:0000313" key="3">
    <source>
        <dbReference type="EMBL" id="EAR84579.1"/>
    </source>
</evidence>
<dbReference type="HOGENOM" id="CLU_249945_0_0_1"/>
<feature type="region of interest" description="Disordered" evidence="2">
    <location>
        <begin position="814"/>
        <end position="836"/>
    </location>
</feature>
<feature type="region of interest" description="Disordered" evidence="2">
    <location>
        <begin position="662"/>
        <end position="681"/>
    </location>
</feature>
<dbReference type="InterPro" id="IPR011992">
    <property type="entry name" value="EF-hand-dom_pair"/>
</dbReference>
<feature type="coiled-coil region" evidence="1">
    <location>
        <begin position="1403"/>
        <end position="1430"/>
    </location>
</feature>
<gene>
    <name evidence="3" type="ORF">TTHERM_00656110</name>
</gene>
<accession>Q22GU5</accession>
<feature type="region of interest" description="Disordered" evidence="2">
    <location>
        <begin position="693"/>
        <end position="778"/>
    </location>
</feature>